<evidence type="ECO:0000256" key="2">
    <source>
        <dbReference type="ARBA" id="ARBA00004777"/>
    </source>
</evidence>
<gene>
    <name evidence="10" type="ORF">GGR13_002610</name>
</gene>
<dbReference type="RefSeq" id="WP_343060398.1">
    <property type="nucleotide sequence ID" value="NZ_JACHOR010000004.1"/>
</dbReference>
<dbReference type="GO" id="GO:0005829">
    <property type="term" value="C:cytosol"/>
    <property type="evidence" value="ECO:0007669"/>
    <property type="project" value="TreeGrafter"/>
</dbReference>
<keyword evidence="6 9" id="KW-0560">Oxidoreductase</keyword>
<dbReference type="UniPathway" id="UPA00193"/>
<dbReference type="PANTHER" id="PTHR45754">
    <property type="entry name" value="METHYLENETETRAHYDROFOLATE REDUCTASE"/>
    <property type="match status" value="1"/>
</dbReference>
<evidence type="ECO:0000313" key="10">
    <source>
        <dbReference type="EMBL" id="MBB5747003.1"/>
    </source>
</evidence>
<dbReference type="Gene3D" id="3.20.20.220">
    <property type="match status" value="1"/>
</dbReference>
<comment type="pathway">
    <text evidence="2 9">One-carbon metabolism; tetrahydrofolate interconversion.</text>
</comment>
<evidence type="ECO:0000256" key="3">
    <source>
        <dbReference type="ARBA" id="ARBA00006743"/>
    </source>
</evidence>
<dbReference type="GO" id="GO:0106312">
    <property type="term" value="F:methylenetetrahydrofolate reductase (NADH) activity"/>
    <property type="evidence" value="ECO:0007669"/>
    <property type="project" value="UniProtKB-EC"/>
</dbReference>
<evidence type="ECO:0000256" key="4">
    <source>
        <dbReference type="ARBA" id="ARBA00022630"/>
    </source>
</evidence>
<keyword evidence="5 9" id="KW-0274">FAD</keyword>
<evidence type="ECO:0000256" key="7">
    <source>
        <dbReference type="ARBA" id="ARBA00034478"/>
    </source>
</evidence>
<dbReference type="PANTHER" id="PTHR45754:SF3">
    <property type="entry name" value="METHYLENETETRAHYDROFOLATE REDUCTASE (NADPH)"/>
    <property type="match status" value="1"/>
</dbReference>
<organism evidence="10 11">
    <name type="scientific">Brevundimonas variabilis</name>
    <dbReference type="NCBI Taxonomy" id="74312"/>
    <lineage>
        <taxon>Bacteria</taxon>
        <taxon>Pseudomonadati</taxon>
        <taxon>Pseudomonadota</taxon>
        <taxon>Alphaproteobacteria</taxon>
        <taxon>Caulobacterales</taxon>
        <taxon>Caulobacteraceae</taxon>
        <taxon>Brevundimonas</taxon>
    </lineage>
</organism>
<protein>
    <recommendedName>
        <fullName evidence="9">Methylenetetrahydrofolate reductase</fullName>
    </recommendedName>
</protein>
<dbReference type="GO" id="GO:0009086">
    <property type="term" value="P:methionine biosynthetic process"/>
    <property type="evidence" value="ECO:0007669"/>
    <property type="project" value="TreeGrafter"/>
</dbReference>
<comment type="caution">
    <text evidence="10">The sequence shown here is derived from an EMBL/GenBank/DDBJ whole genome shotgun (WGS) entry which is preliminary data.</text>
</comment>
<evidence type="ECO:0000256" key="5">
    <source>
        <dbReference type="ARBA" id="ARBA00022827"/>
    </source>
</evidence>
<comment type="similarity">
    <text evidence="3 9">Belongs to the methylenetetrahydrofolate reductase family.</text>
</comment>
<dbReference type="AlphaFoldDB" id="A0A7W9CKC0"/>
<accession>A0A7W9CKC0</accession>
<name>A0A7W9CKC0_9CAUL</name>
<dbReference type="InterPro" id="IPR003171">
    <property type="entry name" value="Mehydrof_redctse-like"/>
</dbReference>
<evidence type="ECO:0000256" key="1">
    <source>
        <dbReference type="ARBA" id="ARBA00001974"/>
    </source>
</evidence>
<sequence length="293" mass="31239">MLDVTQGQAVAPESAGSLLESFSLEMTAKDVVALEEAAGIIPPGTRIAIAFLPGETFEARLKAAERVRALGFDPAPHISARRIASEAELRGFLEGLVAKASIRRLFVVAGDPPVPEGPYEDALSLIRSGMLNDLGLESVGVSGYPEGHPEIGSPALWQAMRDKRDALADLGISMTILTQFGFDARPIVDWVEQVRESGIDALIRIGVPGPAGVKTLLRFAARCGVGASAKVMSRYGLSLTQLMGTAGPDRLIEDLARRVDPERHGPLSLHFYPFGGIAKTAEWVSDFNARKAA</sequence>
<dbReference type="EMBL" id="JACHOR010000004">
    <property type="protein sequence ID" value="MBB5747003.1"/>
    <property type="molecule type" value="Genomic_DNA"/>
</dbReference>
<dbReference type="Proteomes" id="UP000545037">
    <property type="component" value="Unassembled WGS sequence"/>
</dbReference>
<keyword evidence="4 9" id="KW-0285">Flavoprotein</keyword>
<dbReference type="GO" id="GO:0035999">
    <property type="term" value="P:tetrahydrofolate interconversion"/>
    <property type="evidence" value="ECO:0007669"/>
    <property type="project" value="UniProtKB-UniPathway"/>
</dbReference>
<dbReference type="Pfam" id="PF02219">
    <property type="entry name" value="MTHFR"/>
    <property type="match status" value="1"/>
</dbReference>
<keyword evidence="11" id="KW-1185">Reference proteome</keyword>
<evidence type="ECO:0000256" key="9">
    <source>
        <dbReference type="RuleBase" id="RU003862"/>
    </source>
</evidence>
<dbReference type="SUPFAM" id="SSF51730">
    <property type="entry name" value="FAD-linked oxidoreductase"/>
    <property type="match status" value="1"/>
</dbReference>
<evidence type="ECO:0000256" key="6">
    <source>
        <dbReference type="ARBA" id="ARBA00023002"/>
    </source>
</evidence>
<evidence type="ECO:0000313" key="11">
    <source>
        <dbReference type="Proteomes" id="UP000545037"/>
    </source>
</evidence>
<reference evidence="10 11" key="1">
    <citation type="submission" date="2020-08" db="EMBL/GenBank/DDBJ databases">
        <title>Genomic Encyclopedia of Type Strains, Phase IV (KMG-IV): sequencing the most valuable type-strain genomes for metagenomic binning, comparative biology and taxonomic classification.</title>
        <authorList>
            <person name="Goeker M."/>
        </authorList>
    </citation>
    <scope>NUCLEOTIDE SEQUENCE [LARGE SCALE GENOMIC DNA]</scope>
    <source>
        <strain evidence="10 11">DSM 4737</strain>
    </source>
</reference>
<evidence type="ECO:0000256" key="8">
    <source>
        <dbReference type="ARBA" id="ARBA00048628"/>
    </source>
</evidence>
<dbReference type="InterPro" id="IPR029041">
    <property type="entry name" value="FAD-linked_oxidoreductase-like"/>
</dbReference>
<dbReference type="GO" id="GO:0071949">
    <property type="term" value="F:FAD binding"/>
    <property type="evidence" value="ECO:0007669"/>
    <property type="project" value="TreeGrafter"/>
</dbReference>
<comment type="catalytic activity">
    <reaction evidence="8">
        <text>(6S)-5-methyl-5,6,7,8-tetrahydrofolate + NAD(+) = (6R)-5,10-methylene-5,6,7,8-tetrahydrofolate + NADH + H(+)</text>
        <dbReference type="Rhea" id="RHEA:19821"/>
        <dbReference type="ChEBI" id="CHEBI:15378"/>
        <dbReference type="ChEBI" id="CHEBI:15636"/>
        <dbReference type="ChEBI" id="CHEBI:18608"/>
        <dbReference type="ChEBI" id="CHEBI:57540"/>
        <dbReference type="ChEBI" id="CHEBI:57945"/>
        <dbReference type="EC" id="1.5.1.54"/>
    </reaction>
    <physiologicalReaction direction="right-to-left" evidence="8">
        <dbReference type="Rhea" id="RHEA:19823"/>
    </physiologicalReaction>
</comment>
<comment type="pathway">
    <text evidence="7">Amino-acid biosynthesis; L-methionine biosynthesis via de novo pathway.</text>
</comment>
<proteinExistence type="inferred from homology"/>
<comment type="cofactor">
    <cofactor evidence="1 9">
        <name>FAD</name>
        <dbReference type="ChEBI" id="CHEBI:57692"/>
    </cofactor>
</comment>
<dbReference type="CDD" id="cd00537">
    <property type="entry name" value="MTHFR"/>
    <property type="match status" value="1"/>
</dbReference>